<evidence type="ECO:0000256" key="2">
    <source>
        <dbReference type="PIRSR" id="PIRSR011396-2"/>
    </source>
</evidence>
<feature type="binding site" evidence="2">
    <location>
        <position position="79"/>
    </location>
    <ligand>
        <name>7-chloro-L-tryptophan</name>
        <dbReference type="ChEBI" id="CHEBI:58713"/>
    </ligand>
</feature>
<keyword evidence="2" id="KW-0285">Flavoprotein</keyword>
<reference evidence="3 4" key="1">
    <citation type="submission" date="2018-01" db="EMBL/GenBank/DDBJ databases">
        <title>Genome sequence of a Cantenovulum-like bacteria.</title>
        <authorList>
            <person name="Tan W.R."/>
            <person name="Lau N.-S."/>
            <person name="Go F."/>
            <person name="Amirul A.-A.A."/>
        </authorList>
    </citation>
    <scope>NUCLEOTIDE SEQUENCE [LARGE SCALE GENOMIC DNA]</scope>
    <source>
        <strain evidence="3 4">CCB-QB4</strain>
    </source>
</reference>
<evidence type="ECO:0000313" key="4">
    <source>
        <dbReference type="Proteomes" id="UP000244441"/>
    </source>
</evidence>
<dbReference type="AlphaFoldDB" id="A0A2S0VTD8"/>
<gene>
    <name evidence="3" type="ORF">C2869_13940</name>
</gene>
<dbReference type="InterPro" id="IPR033856">
    <property type="entry name" value="Trp_halogen"/>
</dbReference>
<dbReference type="PANTHER" id="PTHR43747:SF4">
    <property type="entry name" value="FLAVIN-DEPENDENT TRYPTOPHAN HALOGENASE"/>
    <property type="match status" value="1"/>
</dbReference>
<dbReference type="SUPFAM" id="SSF51905">
    <property type="entry name" value="FAD/NAD(P)-binding domain"/>
    <property type="match status" value="1"/>
</dbReference>
<dbReference type="KEGG" id="cate:C2869_13940"/>
<protein>
    <submittedName>
        <fullName evidence="3">Tryptophan halogenase</fullName>
    </submittedName>
</protein>
<evidence type="ECO:0000313" key="3">
    <source>
        <dbReference type="EMBL" id="AWB67471.1"/>
    </source>
</evidence>
<keyword evidence="4" id="KW-1185">Reference proteome</keyword>
<dbReference type="PIRSF" id="PIRSF011396">
    <property type="entry name" value="Trp_halogenase"/>
    <property type="match status" value="1"/>
</dbReference>
<dbReference type="Pfam" id="PF04820">
    <property type="entry name" value="Trp_halogenase"/>
    <property type="match status" value="1"/>
</dbReference>
<organism evidence="3 4">
    <name type="scientific">Saccharobesus litoralis</name>
    <dbReference type="NCBI Taxonomy" id="2172099"/>
    <lineage>
        <taxon>Bacteria</taxon>
        <taxon>Pseudomonadati</taxon>
        <taxon>Pseudomonadota</taxon>
        <taxon>Gammaproteobacteria</taxon>
        <taxon>Alteromonadales</taxon>
        <taxon>Alteromonadaceae</taxon>
        <taxon>Saccharobesus</taxon>
    </lineage>
</organism>
<dbReference type="OrthoDB" id="7178350at2"/>
<dbReference type="GO" id="GO:0000166">
    <property type="term" value="F:nucleotide binding"/>
    <property type="evidence" value="ECO:0007669"/>
    <property type="project" value="UniProtKB-KW"/>
</dbReference>
<feature type="binding site" evidence="2">
    <location>
        <begin position="11"/>
        <end position="14"/>
    </location>
    <ligand>
        <name>FAD</name>
        <dbReference type="ChEBI" id="CHEBI:57692"/>
    </ligand>
</feature>
<name>A0A2S0VTD8_9ALTE</name>
<dbReference type="GO" id="GO:0004497">
    <property type="term" value="F:monooxygenase activity"/>
    <property type="evidence" value="ECO:0007669"/>
    <property type="project" value="InterPro"/>
</dbReference>
<sequence>MMKKVITIVGGGTAGWMAATLINKVLNEENIQVQVNLVESPEISTIGVGEGSTPQLKNFFQQLGIAEYEWMKCCQATYKLGIKFSGWSSRAESDSYFHPFISQVDDQTAPAFFFNSQMRRKGADVIGHPDTFFLNSYLAKQGLSPIARNNFPFETAYGYHFDAGLLGQFLRDYAVKNAIKHIQTKVENVHLAHDGSIAYLETTKGELQSDIFIDCTGFNGLLIQKALKVPFIDFSDNLFNDSAVVLPTESLEKKPTYTGASTLKNGWLWSIPLRNRTGSGYVYSSQFTDSDLAETELRNSLGLIDSEIEARHIKMKVGRIQSHWYKNCLAVGLSQGFIEPLEATALHLVQETIQNFCAAYKAGNYTNQHQSRFNQVINNRFEGIRDYIVAHYRVNSRNDSEYWRANANNNHLSNNLVQILQTWMAGDNITQVLEQLKLSQYYASYSWHCLLAGYGIYPDSSQLLAPNEEASQHNIDEIKDFITRCSMNFLEHQEALDLS</sequence>
<feature type="binding site" evidence="2">
    <location>
        <position position="333"/>
    </location>
    <ligand>
        <name>FAD</name>
        <dbReference type="ChEBI" id="CHEBI:57692"/>
    </ligand>
</feature>
<dbReference type="EMBL" id="CP026604">
    <property type="protein sequence ID" value="AWB67471.1"/>
    <property type="molecule type" value="Genomic_DNA"/>
</dbReference>
<evidence type="ECO:0000256" key="1">
    <source>
        <dbReference type="PIRSR" id="PIRSR011396-1"/>
    </source>
</evidence>
<dbReference type="InterPro" id="IPR006905">
    <property type="entry name" value="Flavin_halogenase"/>
</dbReference>
<dbReference type="PANTHER" id="PTHR43747">
    <property type="entry name" value="FAD-BINDING PROTEIN"/>
    <property type="match status" value="1"/>
</dbReference>
<dbReference type="InterPro" id="IPR050816">
    <property type="entry name" value="Flavin-dep_Halogenase_NPB"/>
</dbReference>
<dbReference type="Gene3D" id="3.50.50.60">
    <property type="entry name" value="FAD/NAD(P)-binding domain"/>
    <property type="match status" value="1"/>
</dbReference>
<accession>A0A2S0VTD8</accession>
<feature type="binding site" evidence="2">
    <location>
        <position position="342"/>
    </location>
    <ligand>
        <name>L-tryptophan</name>
        <dbReference type="ChEBI" id="CHEBI:57912"/>
    </ligand>
</feature>
<dbReference type="InterPro" id="IPR036188">
    <property type="entry name" value="FAD/NAD-bd_sf"/>
</dbReference>
<feature type="active site" evidence="1">
    <location>
        <position position="79"/>
    </location>
</feature>
<dbReference type="Proteomes" id="UP000244441">
    <property type="component" value="Chromosome"/>
</dbReference>
<keyword evidence="2" id="KW-0274">FAD</keyword>
<feature type="binding site" evidence="2">
    <location>
        <position position="186"/>
    </location>
    <ligand>
        <name>FAD</name>
        <dbReference type="ChEBI" id="CHEBI:57692"/>
    </ligand>
</feature>
<keyword evidence="2" id="KW-0547">Nucleotide-binding</keyword>
<proteinExistence type="predicted"/>